<dbReference type="Proteomes" id="UP000595814">
    <property type="component" value="Chromosome"/>
</dbReference>
<reference evidence="1 2" key="1">
    <citation type="journal article" date="2022" name="Int. J. Syst. Evol. Microbiol.">
        <title>Miniphocaeibacter halophilus sp. nov., an ammonium-tolerant acetate-producing bacterium isolated from a biogas system.</title>
        <authorList>
            <person name="Schnurer A."/>
            <person name="Singh A."/>
            <person name="Bi S."/>
            <person name="Qiao W."/>
            <person name="Westerholm M."/>
        </authorList>
    </citation>
    <scope>NUCLEOTIDE SEQUENCE [LARGE SCALE GENOMIC DNA]</scope>
    <source>
        <strain evidence="1 2">AMB_01</strain>
    </source>
</reference>
<proteinExistence type="predicted"/>
<name>A0AC61MQ01_9FIRM</name>
<dbReference type="EMBL" id="CP066744">
    <property type="protein sequence ID" value="QQK07378.1"/>
    <property type="molecule type" value="Genomic_DNA"/>
</dbReference>
<evidence type="ECO:0000313" key="2">
    <source>
        <dbReference type="Proteomes" id="UP000595814"/>
    </source>
</evidence>
<accession>A0AC61MQ01</accession>
<sequence length="281" mass="33033">MNYVNLNNNLKVPQIGIGTYKVENIQEITNLIEYAVKANYEMLDTASYYNNENLIGEVFKNNPELKKHFLVSSKVWPSDFDKDNTKRSIENSLNNLNLDKIDIMFIHWPSEGFLEAWKVFEDYYEQGVLKSIAVCNFQIKYMEKLLVHANIPPSINQVELHPYLVQEELSDYLKKSNIKIQAWAPLGRASKEMFNEKILVELAKKYNKSVAQIILRWHIDKGHIIIPKSTKESRINENINIFDFSLELEEIKLIDKLNRNHRFSQNPDDEEWLTKIRKGLK</sequence>
<protein>
    <submittedName>
        <fullName evidence="1">Aldo/keto reductase</fullName>
    </submittedName>
</protein>
<evidence type="ECO:0000313" key="1">
    <source>
        <dbReference type="EMBL" id="QQK07378.1"/>
    </source>
</evidence>
<organism evidence="1 2">
    <name type="scientific">Miniphocaeibacter halophilus</name>
    <dbReference type="NCBI Taxonomy" id="2931922"/>
    <lineage>
        <taxon>Bacteria</taxon>
        <taxon>Bacillati</taxon>
        <taxon>Bacillota</taxon>
        <taxon>Tissierellia</taxon>
        <taxon>Tissierellales</taxon>
        <taxon>Peptoniphilaceae</taxon>
        <taxon>Miniphocaeibacter</taxon>
    </lineage>
</organism>
<gene>
    <name evidence="1" type="ORF">JFY71_08645</name>
</gene>
<keyword evidence="2" id="KW-1185">Reference proteome</keyword>